<reference evidence="3 4" key="1">
    <citation type="submission" date="2013-11" db="EMBL/GenBank/DDBJ databases">
        <title>The Damaraland mole rat (Fukomys damarensis) genome and evolution of African mole rats.</title>
        <authorList>
            <person name="Gladyshev V.N."/>
            <person name="Fang X."/>
        </authorList>
    </citation>
    <scope>NUCLEOTIDE SEQUENCE [LARGE SCALE GENOMIC DNA]</scope>
    <source>
        <tissue evidence="3">Liver</tissue>
    </source>
</reference>
<feature type="domain" description="DUF4629" evidence="2">
    <location>
        <begin position="155"/>
        <end position="254"/>
    </location>
</feature>
<proteinExistence type="predicted"/>
<dbReference type="eggNOG" id="ENOG502SEP6">
    <property type="taxonomic scope" value="Eukaryota"/>
</dbReference>
<dbReference type="Pfam" id="PF15442">
    <property type="entry name" value="DUF4629"/>
    <property type="match status" value="1"/>
</dbReference>
<evidence type="ECO:0000313" key="3">
    <source>
        <dbReference type="EMBL" id="KFO29768.1"/>
    </source>
</evidence>
<evidence type="ECO:0000259" key="2">
    <source>
        <dbReference type="Pfam" id="PF15442"/>
    </source>
</evidence>
<sequence length="479" mass="51861">MLDMTASCQLPAMPDQCIQTSVDNPSHPFIKTMGVVTGGIETYESTAIASTAVAEHPNATIRTSPSSLISLVQGTPPLHIQIKDTATTTVRVGWGLCFLKSLAHACNPMAVYPTEGLCPLTRSTDGAEGVSAHKRHNTAPPLPSTAQGLLKQTGQQVSKLRNSKPLNVAFSRSSQTKGCGQVRAKRSRVNKGKKTLERNQSGPKVKEEEKPTICNVKHKRNQPALGQEALKMPRTCLGMHMLQSVQVFHPLGRKADKTAEPFSSWALGKSRITQNSKTLPSAKPWQGLPHEKKRPESTREHFQSLHSTAETKAPSASLCELLPPGQMKLIALPFPSPEKPQARAVSQRPQPPNSQQHTTAHPVHPTATNTAQPSQTVAGSLSLMGPVKPAQLLKNARPPPWTTSKQPGLPQSAVSKPALWATSAFASLRRESLATAVIRHKALPQPHNPFLLQNFSCQTILEGAQCSPWQRNREQSGKP</sequence>
<evidence type="ECO:0000256" key="1">
    <source>
        <dbReference type="SAM" id="MobiDB-lite"/>
    </source>
</evidence>
<protein>
    <recommendedName>
        <fullName evidence="2">DUF4629 domain-containing protein</fullName>
    </recommendedName>
</protein>
<gene>
    <name evidence="3" type="ORF">H920_08923</name>
</gene>
<feature type="region of interest" description="Disordered" evidence="1">
    <location>
        <begin position="392"/>
        <end position="413"/>
    </location>
</feature>
<dbReference type="Proteomes" id="UP000028990">
    <property type="component" value="Unassembled WGS sequence"/>
</dbReference>
<feature type="compositionally biased region" description="Low complexity" evidence="1">
    <location>
        <begin position="357"/>
        <end position="371"/>
    </location>
</feature>
<keyword evidence="4" id="KW-1185">Reference proteome</keyword>
<name>A0A091DH25_FUKDA</name>
<dbReference type="InterPro" id="IPR040292">
    <property type="entry name" value="C2orf78-like"/>
</dbReference>
<dbReference type="EMBL" id="KN122569">
    <property type="protein sequence ID" value="KFO29768.1"/>
    <property type="molecule type" value="Genomic_DNA"/>
</dbReference>
<dbReference type="InterPro" id="IPR027898">
    <property type="entry name" value="DUF4629"/>
</dbReference>
<dbReference type="PANTHER" id="PTHR31466">
    <property type="entry name" value="GENE 5591-RELATED"/>
    <property type="match status" value="1"/>
</dbReference>
<feature type="region of interest" description="Disordered" evidence="1">
    <location>
        <begin position="330"/>
        <end position="375"/>
    </location>
</feature>
<dbReference type="PANTHER" id="PTHR31466:SF1">
    <property type="entry name" value="RIKEN CDNA 4930433I11 GENE"/>
    <property type="match status" value="1"/>
</dbReference>
<feature type="region of interest" description="Disordered" evidence="1">
    <location>
        <begin position="271"/>
        <end position="316"/>
    </location>
</feature>
<dbReference type="AlphaFoldDB" id="A0A091DH25"/>
<dbReference type="InterPro" id="IPR036802">
    <property type="entry name" value="ATP-guanido_PTrfase_N_sf"/>
</dbReference>
<dbReference type="GO" id="GO:0016301">
    <property type="term" value="F:kinase activity"/>
    <property type="evidence" value="ECO:0007669"/>
    <property type="project" value="InterPro"/>
</dbReference>
<evidence type="ECO:0000313" key="4">
    <source>
        <dbReference type="Proteomes" id="UP000028990"/>
    </source>
</evidence>
<organism evidence="3 4">
    <name type="scientific">Fukomys damarensis</name>
    <name type="common">Damaraland mole rat</name>
    <name type="synonym">Cryptomys damarensis</name>
    <dbReference type="NCBI Taxonomy" id="885580"/>
    <lineage>
        <taxon>Eukaryota</taxon>
        <taxon>Metazoa</taxon>
        <taxon>Chordata</taxon>
        <taxon>Craniata</taxon>
        <taxon>Vertebrata</taxon>
        <taxon>Euteleostomi</taxon>
        <taxon>Mammalia</taxon>
        <taxon>Eutheria</taxon>
        <taxon>Euarchontoglires</taxon>
        <taxon>Glires</taxon>
        <taxon>Rodentia</taxon>
        <taxon>Hystricomorpha</taxon>
        <taxon>Bathyergidae</taxon>
        <taxon>Fukomys</taxon>
    </lineage>
</organism>
<accession>A0A091DH25</accession>
<feature type="compositionally biased region" description="Polar residues" evidence="1">
    <location>
        <begin position="144"/>
        <end position="155"/>
    </location>
</feature>
<feature type="region of interest" description="Disordered" evidence="1">
    <location>
        <begin position="125"/>
        <end position="155"/>
    </location>
</feature>
<feature type="region of interest" description="Disordered" evidence="1">
    <location>
        <begin position="171"/>
        <end position="210"/>
    </location>
</feature>
<feature type="compositionally biased region" description="Basic and acidic residues" evidence="1">
    <location>
        <begin position="289"/>
        <end position="303"/>
    </location>
</feature>
<feature type="compositionally biased region" description="Basic residues" evidence="1">
    <location>
        <begin position="183"/>
        <end position="193"/>
    </location>
</feature>
<dbReference type="SUPFAM" id="SSF48034">
    <property type="entry name" value="Guanido kinase N-terminal domain"/>
    <property type="match status" value="1"/>
</dbReference>